<evidence type="ECO:0000256" key="6">
    <source>
        <dbReference type="ARBA" id="ARBA00023180"/>
    </source>
</evidence>
<feature type="region of interest" description="Disordered" evidence="8">
    <location>
        <begin position="213"/>
        <end position="233"/>
    </location>
</feature>
<keyword evidence="2" id="KW-1003">Cell membrane</keyword>
<organism evidence="11 12">
    <name type="scientific">Otolemur garnettii</name>
    <name type="common">Small-eared galago</name>
    <name type="synonym">Garnett's greater bushbaby</name>
    <dbReference type="NCBI Taxonomy" id="30611"/>
    <lineage>
        <taxon>Eukaryota</taxon>
        <taxon>Metazoa</taxon>
        <taxon>Chordata</taxon>
        <taxon>Craniata</taxon>
        <taxon>Vertebrata</taxon>
        <taxon>Euteleostomi</taxon>
        <taxon>Mammalia</taxon>
        <taxon>Eutheria</taxon>
        <taxon>Euarchontoglires</taxon>
        <taxon>Primates</taxon>
        <taxon>Strepsirrhini</taxon>
        <taxon>Lorisiformes</taxon>
        <taxon>Galagidae</taxon>
        <taxon>Otolemur</taxon>
    </lineage>
</organism>
<evidence type="ECO:0000256" key="7">
    <source>
        <dbReference type="RuleBase" id="RU004439"/>
    </source>
</evidence>
<dbReference type="EMBL" id="AAQR03060148">
    <property type="status" value="NOT_ANNOTATED_CDS"/>
    <property type="molecule type" value="Genomic_DNA"/>
</dbReference>
<evidence type="ECO:0000256" key="4">
    <source>
        <dbReference type="ARBA" id="ARBA00023136"/>
    </source>
</evidence>
<reference evidence="11" key="3">
    <citation type="submission" date="2025-09" db="UniProtKB">
        <authorList>
            <consortium name="Ensembl"/>
        </authorList>
    </citation>
    <scope>IDENTIFICATION</scope>
</reference>
<sequence length="375" mass="40538">LPSGQTFLPLLASMLPCAPCRAASRSHSLRYNLTVVSQHGSVSSKFFAEGHLDGERFLLYGKKGRAEPQGPWAKASLGIEVWDTETKDMRENGKDLRMTLAQIIGQKGLGAARHSLQEITECEIHEDNSTSGFRHFYYDGELFLSQNLKTQKQIVPPSSGAHTLAMNIRKVWDEDAMTRPDAVLADCVQKLQRYLDSRMGFSLEELGPRRAYRRPGISEGFRPGGNSGRTQPAPCVSCGGEQGLALGLTASPLPSSVAPTVNVTHSQVLDGYMGHSRNQSTHTVLSGRAGLGLGEQRRNAPRPRSHRLAILCTALVIALAVVYKKRTSAARGPDLVSLHVLDQGQVVTGAHEGTTQLGFQVLLLAPGTTGHTEGT</sequence>
<keyword evidence="12" id="KW-1185">Reference proteome</keyword>
<evidence type="ECO:0000256" key="1">
    <source>
        <dbReference type="ARBA" id="ARBA00004236"/>
    </source>
</evidence>
<keyword evidence="6" id="KW-0325">Glycoprotein</keyword>
<dbReference type="GO" id="GO:0005615">
    <property type="term" value="C:extracellular space"/>
    <property type="evidence" value="ECO:0007669"/>
    <property type="project" value="TreeGrafter"/>
</dbReference>
<keyword evidence="3 9" id="KW-0732">Signal</keyword>
<keyword evidence="4" id="KW-0472">Membrane</keyword>
<accession>H0X835</accession>
<dbReference type="EMBL" id="AAQR03060149">
    <property type="status" value="NOT_ANNOTATED_CDS"/>
    <property type="molecule type" value="Genomic_DNA"/>
</dbReference>
<dbReference type="FunCoup" id="H0X835">
    <property type="interactions" value="463"/>
</dbReference>
<dbReference type="OMA" id="TECEIHE"/>
<dbReference type="STRING" id="30611.ENSOGAP00000011611"/>
<dbReference type="AlphaFoldDB" id="H0X835"/>
<dbReference type="GO" id="GO:0006955">
    <property type="term" value="P:immune response"/>
    <property type="evidence" value="ECO:0007669"/>
    <property type="project" value="TreeGrafter"/>
</dbReference>
<dbReference type="Proteomes" id="UP000005225">
    <property type="component" value="Unassembled WGS sequence"/>
</dbReference>
<evidence type="ECO:0000256" key="3">
    <source>
        <dbReference type="ARBA" id="ARBA00022729"/>
    </source>
</evidence>
<dbReference type="InParanoid" id="H0X835"/>
<dbReference type="PANTHER" id="PTHR16675:SF154">
    <property type="entry name" value="MHC CLASS I POLYPEPTIDE-RELATED SEQUENCE A-RELATED"/>
    <property type="match status" value="1"/>
</dbReference>
<dbReference type="InterPro" id="IPR011161">
    <property type="entry name" value="MHC_I-like_Ag-recog"/>
</dbReference>
<dbReference type="SUPFAM" id="SSF54452">
    <property type="entry name" value="MHC antigen-recognition domain"/>
    <property type="match status" value="1"/>
</dbReference>
<keyword evidence="5" id="KW-1015">Disulfide bond</keyword>
<reference evidence="11" key="2">
    <citation type="submission" date="2025-08" db="UniProtKB">
        <authorList>
            <consortium name="Ensembl"/>
        </authorList>
    </citation>
    <scope>IDENTIFICATION</scope>
</reference>
<evidence type="ECO:0000256" key="2">
    <source>
        <dbReference type="ARBA" id="ARBA00022475"/>
    </source>
</evidence>
<dbReference type="Gene3D" id="3.30.500.10">
    <property type="entry name" value="MHC class I-like antigen recognition-like"/>
    <property type="match status" value="1"/>
</dbReference>
<feature type="chain" id="PRO_5003544577" description="MHC class I-like antigen recognition-like domain-containing protein" evidence="9">
    <location>
        <begin position="23"/>
        <end position="375"/>
    </location>
</feature>
<proteinExistence type="inferred from homology"/>
<comment type="similarity">
    <text evidence="7">Belongs to the MHC class I family.</text>
</comment>
<evidence type="ECO:0000256" key="9">
    <source>
        <dbReference type="SAM" id="SignalP"/>
    </source>
</evidence>
<reference evidence="12" key="1">
    <citation type="submission" date="2011-03" db="EMBL/GenBank/DDBJ databases">
        <title>Version 3 of the genome sequence of Otolemur garnettii (Bushbaby).</title>
        <authorList>
            <consortium name="The Broad Institute Genome Sequencing Platform"/>
            <person name="Di Palma F."/>
            <person name="Johnson J."/>
            <person name="Lander E.S."/>
            <person name="Lindblad-Toh K."/>
            <person name="Jaffe D.B."/>
            <person name="Gnerre S."/>
            <person name="MacCallum I."/>
            <person name="Przybylski D."/>
            <person name="Ribeiro F.J."/>
            <person name="Burton J.N."/>
            <person name="Walker B.J."/>
            <person name="Sharpe T."/>
            <person name="Hall G."/>
        </authorList>
    </citation>
    <scope>NUCLEOTIDE SEQUENCE [LARGE SCALE GENOMIC DNA]</scope>
</reference>
<evidence type="ECO:0000256" key="8">
    <source>
        <dbReference type="SAM" id="MobiDB-lite"/>
    </source>
</evidence>
<dbReference type="FunFam" id="3.30.500.10:FF:000003">
    <property type="entry name" value="IgG receptor FcRn large subunit p51"/>
    <property type="match status" value="1"/>
</dbReference>
<dbReference type="InterPro" id="IPR037055">
    <property type="entry name" value="MHC_I-like_Ag-recog_sf"/>
</dbReference>
<dbReference type="InterPro" id="IPR011162">
    <property type="entry name" value="MHC_I/II-like_Ag-recog"/>
</dbReference>
<dbReference type="eggNOG" id="ENOG502RU00">
    <property type="taxonomic scope" value="Eukaryota"/>
</dbReference>
<dbReference type="HOGENOM" id="CLU_047501_4_0_1"/>
<protein>
    <recommendedName>
        <fullName evidence="10">MHC class I-like antigen recognition-like domain-containing protein</fullName>
    </recommendedName>
</protein>
<dbReference type="PANTHER" id="PTHR16675">
    <property type="entry name" value="MHC CLASS I-RELATED"/>
    <property type="match status" value="1"/>
</dbReference>
<evidence type="ECO:0000259" key="10">
    <source>
        <dbReference type="Pfam" id="PF00129"/>
    </source>
</evidence>
<dbReference type="Pfam" id="PF00129">
    <property type="entry name" value="MHC_I"/>
    <property type="match status" value="1"/>
</dbReference>
<feature type="domain" description="MHC class I-like antigen recognition-like" evidence="10">
    <location>
        <begin position="26"/>
        <end position="197"/>
    </location>
</feature>
<evidence type="ECO:0000313" key="12">
    <source>
        <dbReference type="Proteomes" id="UP000005225"/>
    </source>
</evidence>
<feature type="signal peptide" evidence="9">
    <location>
        <begin position="1"/>
        <end position="22"/>
    </location>
</feature>
<comment type="subcellular location">
    <subcellularLocation>
        <location evidence="1">Cell membrane</location>
    </subcellularLocation>
</comment>
<dbReference type="InterPro" id="IPR001039">
    <property type="entry name" value="MHC_I_a_a1/a2"/>
</dbReference>
<dbReference type="InterPro" id="IPR050208">
    <property type="entry name" value="MHC_class-I_related"/>
</dbReference>
<dbReference type="Ensembl" id="ENSOGAT00000012958.2">
    <property type="protein sequence ID" value="ENSOGAP00000011611.2"/>
    <property type="gene ID" value="ENSOGAG00000012956.2"/>
</dbReference>
<name>H0X835_OTOGA</name>
<evidence type="ECO:0000313" key="11">
    <source>
        <dbReference type="Ensembl" id="ENSOGAP00000011611.2"/>
    </source>
</evidence>
<dbReference type="GeneTree" id="ENSGT01150000286995"/>
<evidence type="ECO:0000256" key="5">
    <source>
        <dbReference type="ARBA" id="ARBA00023157"/>
    </source>
</evidence>
<dbReference type="PRINTS" id="PR01638">
    <property type="entry name" value="MHCCLASSI"/>
</dbReference>
<dbReference type="GO" id="GO:0009897">
    <property type="term" value="C:external side of plasma membrane"/>
    <property type="evidence" value="ECO:0007669"/>
    <property type="project" value="TreeGrafter"/>
</dbReference>